<name>A0A497JGL7_9ARCH</name>
<feature type="zinc finger region" description="C4-type" evidence="1">
    <location>
        <begin position="7"/>
        <end position="21"/>
    </location>
</feature>
<proteinExistence type="inferred from homology"/>
<reference evidence="4 5" key="1">
    <citation type="submission" date="2018-06" db="EMBL/GenBank/DDBJ databases">
        <title>Extensive metabolic versatility and redundancy in microbially diverse, dynamic hydrothermal sediments.</title>
        <authorList>
            <person name="Dombrowski N."/>
            <person name="Teske A."/>
            <person name="Baker B.J."/>
        </authorList>
    </citation>
    <scope>NUCLEOTIDE SEQUENCE [LARGE SCALE GENOMIC DNA]</scope>
    <source>
        <strain evidence="4">B9_G13</strain>
    </source>
</reference>
<dbReference type="PANTHER" id="PTHR38136:SF2">
    <property type="entry name" value="DNA REPAIR PROTEIN"/>
    <property type="match status" value="1"/>
</dbReference>
<dbReference type="InterPro" id="IPR006979">
    <property type="entry name" value="Nre_C"/>
</dbReference>
<gene>
    <name evidence="4" type="ORF">DRO07_01055</name>
</gene>
<evidence type="ECO:0000313" key="5">
    <source>
        <dbReference type="Proteomes" id="UP000277633"/>
    </source>
</evidence>
<dbReference type="Pfam" id="PF04894">
    <property type="entry name" value="Nre_N"/>
    <property type="match status" value="1"/>
</dbReference>
<keyword evidence="1" id="KW-0479">Metal-binding</keyword>
<organism evidence="4 5">
    <name type="scientific">Candidatus Iainarchaeum sp</name>
    <dbReference type="NCBI Taxonomy" id="3101447"/>
    <lineage>
        <taxon>Archaea</taxon>
        <taxon>Candidatus Iainarchaeota</taxon>
        <taxon>Candidatus Iainarchaeia</taxon>
        <taxon>Candidatus Iainarchaeales</taxon>
        <taxon>Candidatus Iainarchaeaceae</taxon>
        <taxon>Candidatus Iainarchaeum</taxon>
    </lineage>
</organism>
<dbReference type="EMBL" id="QMWO01000024">
    <property type="protein sequence ID" value="RLG70074.1"/>
    <property type="molecule type" value="Genomic_DNA"/>
</dbReference>
<evidence type="ECO:0000259" key="3">
    <source>
        <dbReference type="Pfam" id="PF04895"/>
    </source>
</evidence>
<dbReference type="GO" id="GO:0008270">
    <property type="term" value="F:zinc ion binding"/>
    <property type="evidence" value="ECO:0007669"/>
    <property type="project" value="UniProtKB-UniRule"/>
</dbReference>
<comment type="domain">
    <text evidence="1">Contains a predicted C4 metal binding domain at the N-terminus, which could be a zinc finger DNA binding domain.</text>
</comment>
<sequence>MISPQLCVRCKGKLLCGLSYCPILQKYETQLKVAKNVEEEFAGTSPPSVFVSWHSYPKVTVSPLSASERIRNASLLDFPEQWYGLPEQKIIEFRSLLLMSGKNFKASDASRPSYELVDIQELAMSFDQVDVDIELFKKPKAKLSFSAFAGPLGPKAPLKRLELESNPKIPRKVDYLVSDIDVKANAALLELYNAGFPVSFLHKLLSAGLLGVEKNRKLVPTRWAITAVDANISKELIDEKVKSYETIDKYELYHSNYLDNDFWVLLIPSVWAFEQLECWLPGSTWMGNAKEYHIIQDHELYEGRKEYASNVEGAYYAARLAVAEHLIERRRQAACIVFREIGAKYSVPLGVWQIRENVRHALKSGPLVFETLETALKFLEGKLAVPIKQYIKESKVIDWFKHQKRLWDFSQSA</sequence>
<dbReference type="AlphaFoldDB" id="A0A497JGL7"/>
<evidence type="ECO:0000259" key="2">
    <source>
        <dbReference type="Pfam" id="PF04894"/>
    </source>
</evidence>
<evidence type="ECO:0000256" key="1">
    <source>
        <dbReference type="HAMAP-Rule" id="MF_02096"/>
    </source>
</evidence>
<dbReference type="Proteomes" id="UP000277633">
    <property type="component" value="Unassembled WGS sequence"/>
</dbReference>
<dbReference type="InterPro" id="IPR033167">
    <property type="entry name" value="Nre"/>
</dbReference>
<dbReference type="Pfam" id="PF04895">
    <property type="entry name" value="Nre_C"/>
    <property type="match status" value="1"/>
</dbReference>
<accession>A0A497JGL7</accession>
<dbReference type="InterPro" id="IPR006978">
    <property type="entry name" value="Nre_N"/>
</dbReference>
<comment type="caution">
    <text evidence="4">The sequence shown here is derived from an EMBL/GenBank/DDBJ whole genome shotgun (WGS) entry which is preliminary data.</text>
</comment>
<evidence type="ECO:0000313" key="4">
    <source>
        <dbReference type="EMBL" id="RLG70074.1"/>
    </source>
</evidence>
<keyword evidence="1" id="KW-0862">Zinc</keyword>
<dbReference type="HAMAP" id="MF_02096">
    <property type="entry name" value="Nre"/>
    <property type="match status" value="1"/>
</dbReference>
<comment type="similarity">
    <text evidence="1">Belongs to the Nre family.</text>
</comment>
<keyword evidence="1" id="KW-0234">DNA repair</keyword>
<comment type="function">
    <text evidence="1">Involved in DNA damage repair.</text>
</comment>
<dbReference type="GO" id="GO:0006281">
    <property type="term" value="P:DNA repair"/>
    <property type="evidence" value="ECO:0007669"/>
    <property type="project" value="UniProtKB-UniRule"/>
</dbReference>
<feature type="domain" description="Archaeal Nre C-terminal" evidence="3">
    <location>
        <begin position="299"/>
        <end position="409"/>
    </location>
</feature>
<protein>
    <recommendedName>
        <fullName evidence="1">DNA repair protein</fullName>
    </recommendedName>
</protein>
<feature type="domain" description="Archaeal Nre N-terminal" evidence="2">
    <location>
        <begin position="15"/>
        <end position="285"/>
    </location>
</feature>
<keyword evidence="1" id="KW-0227">DNA damage</keyword>
<keyword evidence="1" id="KW-0863">Zinc-finger</keyword>
<dbReference type="PANTHER" id="PTHR38136">
    <property type="entry name" value="DNA REPAIR PROTEIN"/>
    <property type="match status" value="1"/>
</dbReference>